<dbReference type="PANTHER" id="PTHR11439">
    <property type="entry name" value="GAG-POL-RELATED RETROTRANSPOSON"/>
    <property type="match status" value="1"/>
</dbReference>
<organism evidence="2">
    <name type="scientific">Tanacetum cinerariifolium</name>
    <name type="common">Dalmatian daisy</name>
    <name type="synonym">Chrysanthemum cinerariifolium</name>
    <dbReference type="NCBI Taxonomy" id="118510"/>
    <lineage>
        <taxon>Eukaryota</taxon>
        <taxon>Viridiplantae</taxon>
        <taxon>Streptophyta</taxon>
        <taxon>Embryophyta</taxon>
        <taxon>Tracheophyta</taxon>
        <taxon>Spermatophyta</taxon>
        <taxon>Magnoliopsida</taxon>
        <taxon>eudicotyledons</taxon>
        <taxon>Gunneridae</taxon>
        <taxon>Pentapetalae</taxon>
        <taxon>asterids</taxon>
        <taxon>campanulids</taxon>
        <taxon>Asterales</taxon>
        <taxon>Asteraceae</taxon>
        <taxon>Asteroideae</taxon>
        <taxon>Anthemideae</taxon>
        <taxon>Anthemidinae</taxon>
        <taxon>Tanacetum</taxon>
    </lineage>
</organism>
<dbReference type="InterPro" id="IPR043502">
    <property type="entry name" value="DNA/RNA_pol_sf"/>
</dbReference>
<sequence length="352" mass="40439">MVSNKAIQIILYSLKNRKNRVTCLIIYVDDMLITGNDEEEIKRLKEGLFTELEMKDLENLKYFLRIEVLRSPKGIFICQKKYILDLLAEIEMINCKPADTPMMVNQKLFMEKRAKVTDRNRYQWLVGKLIYLSHTRPDIAYAVGVVSWFMHQQQVAHMNAALRIVRYLKGTAGHGVLFRSNGHLNIQMYTDADWAGNKENRRSTSGYFSLVGGNLVTWRSKKQNVVSLSSAEAEFRGIAKGLAEALWIRKLESEIGFPPQGSTQIMCDNKVAIQISENPAQHDRTKHVEVDRHFIKEKLEAGIIELPFVKSSDQLADILTKAVGTNIFHKCLSKLNFENPTIQFEGECWKRK</sequence>
<protein>
    <submittedName>
        <fullName evidence="2">Putative ribonuclease H-like domain-containing protein</fullName>
    </submittedName>
</protein>
<feature type="domain" description="Reverse transcriptase Ty1/copia-type" evidence="1">
    <location>
        <begin position="12"/>
        <end position="103"/>
    </location>
</feature>
<gene>
    <name evidence="2" type="ORF">Tci_563539</name>
</gene>
<accession>A0A699IWJ5</accession>
<dbReference type="PANTHER" id="PTHR11439:SF467">
    <property type="entry name" value="INTEGRASE CATALYTIC DOMAIN-CONTAINING PROTEIN"/>
    <property type="match status" value="1"/>
</dbReference>
<name>A0A699IWJ5_TANCI</name>
<evidence type="ECO:0000313" key="2">
    <source>
        <dbReference type="EMBL" id="GEZ91566.1"/>
    </source>
</evidence>
<dbReference type="AlphaFoldDB" id="A0A699IWJ5"/>
<proteinExistence type="predicted"/>
<evidence type="ECO:0000259" key="1">
    <source>
        <dbReference type="Pfam" id="PF07727"/>
    </source>
</evidence>
<dbReference type="InterPro" id="IPR013103">
    <property type="entry name" value="RVT_2"/>
</dbReference>
<dbReference type="Pfam" id="PF07727">
    <property type="entry name" value="RVT_2"/>
    <property type="match status" value="1"/>
</dbReference>
<comment type="caution">
    <text evidence="2">The sequence shown here is derived from an EMBL/GenBank/DDBJ whole genome shotgun (WGS) entry which is preliminary data.</text>
</comment>
<dbReference type="CDD" id="cd09272">
    <property type="entry name" value="RNase_HI_RT_Ty1"/>
    <property type="match status" value="1"/>
</dbReference>
<dbReference type="EMBL" id="BKCJ010341524">
    <property type="protein sequence ID" value="GEZ91566.1"/>
    <property type="molecule type" value="Genomic_DNA"/>
</dbReference>
<reference evidence="2" key="1">
    <citation type="journal article" date="2019" name="Sci. Rep.">
        <title>Draft genome of Tanacetum cinerariifolium, the natural source of mosquito coil.</title>
        <authorList>
            <person name="Yamashiro T."/>
            <person name="Shiraishi A."/>
            <person name="Satake H."/>
            <person name="Nakayama K."/>
        </authorList>
    </citation>
    <scope>NUCLEOTIDE SEQUENCE</scope>
</reference>
<dbReference type="SUPFAM" id="SSF56672">
    <property type="entry name" value="DNA/RNA polymerases"/>
    <property type="match status" value="1"/>
</dbReference>